<dbReference type="PANTHER" id="PTHR43370">
    <property type="entry name" value="SUGAR ABC TRANSPORTER INTEGRAL MEMBRANE PROTEIN-RELATED"/>
    <property type="match status" value="1"/>
</dbReference>
<feature type="transmembrane region" description="Helical" evidence="6">
    <location>
        <begin position="280"/>
        <end position="297"/>
    </location>
</feature>
<dbReference type="GO" id="GO:0005886">
    <property type="term" value="C:plasma membrane"/>
    <property type="evidence" value="ECO:0007669"/>
    <property type="project" value="UniProtKB-SubCell"/>
</dbReference>
<evidence type="ECO:0000256" key="2">
    <source>
        <dbReference type="ARBA" id="ARBA00022475"/>
    </source>
</evidence>
<evidence type="ECO:0000256" key="6">
    <source>
        <dbReference type="SAM" id="Phobius"/>
    </source>
</evidence>
<comment type="subcellular location">
    <subcellularLocation>
        <location evidence="1">Cell membrane</location>
        <topology evidence="1">Multi-pass membrane protein</topology>
    </subcellularLocation>
</comment>
<keyword evidence="8" id="KW-1185">Reference proteome</keyword>
<dbReference type="AlphaFoldDB" id="A0A974BH44"/>
<dbReference type="Proteomes" id="UP000611629">
    <property type="component" value="Unassembled WGS sequence"/>
</dbReference>
<name>A0A974BH44_SEDHY</name>
<dbReference type="PANTHER" id="PTHR43370:SF2">
    <property type="entry name" value="ABC TRANSPORTER PERMEASE PROTEIN"/>
    <property type="match status" value="1"/>
</dbReference>
<keyword evidence="2" id="KW-1003">Cell membrane</keyword>
<dbReference type="CDD" id="cd06580">
    <property type="entry name" value="TM_PBP1_transp_TpRbsC_like"/>
    <property type="match status" value="1"/>
</dbReference>
<evidence type="ECO:0000313" key="7">
    <source>
        <dbReference type="EMBL" id="NYB73053.1"/>
    </source>
</evidence>
<dbReference type="GO" id="GO:0022857">
    <property type="term" value="F:transmembrane transporter activity"/>
    <property type="evidence" value="ECO:0007669"/>
    <property type="project" value="InterPro"/>
</dbReference>
<evidence type="ECO:0000256" key="5">
    <source>
        <dbReference type="ARBA" id="ARBA00023136"/>
    </source>
</evidence>
<reference evidence="7" key="1">
    <citation type="submission" date="2020-07" db="EMBL/GenBank/DDBJ databases">
        <title>Genomic analysis of a strain of Sedimentibacter Hydroxybenzoicus DSM7310.</title>
        <authorList>
            <person name="Ma S."/>
        </authorList>
    </citation>
    <scope>NUCLEOTIDE SEQUENCE</scope>
    <source>
        <strain evidence="7">DSM 7310</strain>
    </source>
</reference>
<feature type="transmembrane region" description="Helical" evidence="6">
    <location>
        <begin position="251"/>
        <end position="268"/>
    </location>
</feature>
<feature type="transmembrane region" description="Helical" evidence="6">
    <location>
        <begin position="226"/>
        <end position="244"/>
    </location>
</feature>
<comment type="caution">
    <text evidence="7">The sequence shown here is derived from an EMBL/GenBank/DDBJ whole genome shotgun (WGS) entry which is preliminary data.</text>
</comment>
<keyword evidence="4 6" id="KW-1133">Transmembrane helix</keyword>
<evidence type="ECO:0000256" key="3">
    <source>
        <dbReference type="ARBA" id="ARBA00022692"/>
    </source>
</evidence>
<organism evidence="7 8">
    <name type="scientific">Sedimentibacter hydroxybenzoicus DSM 7310</name>
    <dbReference type="NCBI Taxonomy" id="1123245"/>
    <lineage>
        <taxon>Bacteria</taxon>
        <taxon>Bacillati</taxon>
        <taxon>Bacillota</taxon>
        <taxon>Tissierellia</taxon>
        <taxon>Sedimentibacter</taxon>
    </lineage>
</organism>
<dbReference type="Pfam" id="PF02653">
    <property type="entry name" value="BPD_transp_2"/>
    <property type="match status" value="1"/>
</dbReference>
<gene>
    <name evidence="7" type="ORF">HZF24_02740</name>
</gene>
<evidence type="ECO:0000256" key="4">
    <source>
        <dbReference type="ARBA" id="ARBA00022989"/>
    </source>
</evidence>
<keyword evidence="5 6" id="KW-0472">Membrane</keyword>
<proteinExistence type="predicted"/>
<dbReference type="RefSeq" id="WP_179236749.1">
    <property type="nucleotide sequence ID" value="NZ_JACBNQ010000002.1"/>
</dbReference>
<protein>
    <submittedName>
        <fullName evidence="7">ABC transporter permease</fullName>
    </submittedName>
</protein>
<dbReference type="InterPro" id="IPR001851">
    <property type="entry name" value="ABC_transp_permease"/>
</dbReference>
<keyword evidence="3 6" id="KW-0812">Transmembrane</keyword>
<evidence type="ECO:0000313" key="8">
    <source>
        <dbReference type="Proteomes" id="UP000611629"/>
    </source>
</evidence>
<accession>A0A974BH44</accession>
<sequence>MIKFINFLVAAVFAGTPLLFGTLGEIMNEKSGHLNLGVEGMMSMGACAGFMVGYLTDNFLIALAAAFIAGLLGALIYAVLTVTFMADQNVTGLTLTIFGIGISNFIGEYMIVNSHTNSLKLPEVISQQVKNIYISGLSDIPVLGQLFFQYNPFVYIGIITAIILSIYLNKTKTGLNLKAIGENPASADAAGIKVTKYKYFNILLGGGICGIGGAYCSLIINGGVWMSNSVNGLGWIAVALVIFASWSPVRAIFGSFIFGGFNVLKYYFPKDIFTFPNAFYDMLPFVITALILVITSVRKSKKNTRPASCGINYYREER</sequence>
<dbReference type="EMBL" id="JACBNQ010000002">
    <property type="protein sequence ID" value="NYB73053.1"/>
    <property type="molecule type" value="Genomic_DNA"/>
</dbReference>
<feature type="transmembrane region" description="Helical" evidence="6">
    <location>
        <begin position="199"/>
        <end position="220"/>
    </location>
</feature>
<feature type="transmembrane region" description="Helical" evidence="6">
    <location>
        <begin position="92"/>
        <end position="112"/>
    </location>
</feature>
<evidence type="ECO:0000256" key="1">
    <source>
        <dbReference type="ARBA" id="ARBA00004651"/>
    </source>
</evidence>
<feature type="transmembrane region" description="Helical" evidence="6">
    <location>
        <begin position="147"/>
        <end position="168"/>
    </location>
</feature>
<feature type="transmembrane region" description="Helical" evidence="6">
    <location>
        <begin position="59"/>
        <end position="80"/>
    </location>
</feature>